<evidence type="ECO:0000256" key="1">
    <source>
        <dbReference type="ARBA" id="ARBA00023015"/>
    </source>
</evidence>
<dbReference type="InterPro" id="IPR036388">
    <property type="entry name" value="WH-like_DNA-bd_sf"/>
</dbReference>
<organism evidence="5 6">
    <name type="scientific">Bombilactobacillus mellis</name>
    <dbReference type="NCBI Taxonomy" id="1218508"/>
    <lineage>
        <taxon>Bacteria</taxon>
        <taxon>Bacillati</taxon>
        <taxon>Bacillota</taxon>
        <taxon>Bacilli</taxon>
        <taxon>Lactobacillales</taxon>
        <taxon>Lactobacillaceae</taxon>
        <taxon>Bombilactobacillus</taxon>
    </lineage>
</organism>
<protein>
    <recommendedName>
        <fullName evidence="4">HTH marR-type domain-containing protein</fullName>
    </recommendedName>
</protein>
<feature type="domain" description="HTH marR-type" evidence="4">
    <location>
        <begin position="1"/>
        <end position="135"/>
    </location>
</feature>
<evidence type="ECO:0000256" key="2">
    <source>
        <dbReference type="ARBA" id="ARBA00023125"/>
    </source>
</evidence>
<dbReference type="SMART" id="SM00347">
    <property type="entry name" value="HTH_MARR"/>
    <property type="match status" value="1"/>
</dbReference>
<dbReference type="SUPFAM" id="SSF46785">
    <property type="entry name" value="Winged helix' DNA-binding domain"/>
    <property type="match status" value="1"/>
</dbReference>
<dbReference type="PRINTS" id="PR00598">
    <property type="entry name" value="HTHMARR"/>
</dbReference>
<dbReference type="Proteomes" id="UP000033695">
    <property type="component" value="Unassembled WGS sequence"/>
</dbReference>
<keyword evidence="2" id="KW-0238">DNA-binding</keyword>
<dbReference type="HOGENOM" id="CLU_083287_18_0_9"/>
<dbReference type="OrthoDB" id="2389730at2"/>
<dbReference type="PROSITE" id="PS50995">
    <property type="entry name" value="HTH_MARR_2"/>
    <property type="match status" value="1"/>
</dbReference>
<proteinExistence type="predicted"/>
<name>A0A0F4KZ52_9LACO</name>
<keyword evidence="1" id="KW-0805">Transcription regulation</keyword>
<reference evidence="5 6" key="1">
    <citation type="submission" date="2014-12" db="EMBL/GenBank/DDBJ databases">
        <title>Comparative genomics of the lactic acid bacteria isolated from the honey bee gut.</title>
        <authorList>
            <person name="Ellegaard K.M."/>
            <person name="Tamarit D."/>
            <person name="Javelind E."/>
            <person name="Olofsson T."/>
            <person name="Andersson S.G."/>
            <person name="Vasquez A."/>
        </authorList>
    </citation>
    <scope>NUCLEOTIDE SEQUENCE [LARGE SCALE GENOMIC DNA]</scope>
    <source>
        <strain evidence="5 6">Hon2</strain>
    </source>
</reference>
<evidence type="ECO:0000313" key="5">
    <source>
        <dbReference type="EMBL" id="KJY51234.1"/>
    </source>
</evidence>
<evidence type="ECO:0000256" key="3">
    <source>
        <dbReference type="ARBA" id="ARBA00023163"/>
    </source>
</evidence>
<sequence>MDSKSFLHFEIGFYRLKRRLLQEFLKPYNLKNFDSLLIAIVAAKPGCSQGAIINHVMADEASVARGLRNLENRGFIIRREDPNNHRKKLVYPTQQAEQFYQALNNFLDNWNQIIFSDLTPQELQTLDQLISRIEENLKQVDYRQLLADLTQSNKK</sequence>
<dbReference type="InterPro" id="IPR036390">
    <property type="entry name" value="WH_DNA-bd_sf"/>
</dbReference>
<dbReference type="PANTHER" id="PTHR42756">
    <property type="entry name" value="TRANSCRIPTIONAL REGULATOR, MARR"/>
    <property type="match status" value="1"/>
</dbReference>
<dbReference type="EMBL" id="JXBZ01000002">
    <property type="protein sequence ID" value="KJY51234.1"/>
    <property type="molecule type" value="Genomic_DNA"/>
</dbReference>
<dbReference type="Pfam" id="PF01047">
    <property type="entry name" value="MarR"/>
    <property type="match status" value="1"/>
</dbReference>
<dbReference type="PANTHER" id="PTHR42756:SF1">
    <property type="entry name" value="TRANSCRIPTIONAL REPRESSOR OF EMRAB OPERON"/>
    <property type="match status" value="1"/>
</dbReference>
<dbReference type="InterPro" id="IPR000835">
    <property type="entry name" value="HTH_MarR-typ"/>
</dbReference>
<keyword evidence="6" id="KW-1185">Reference proteome</keyword>
<dbReference type="STRING" id="1218508.JG29_02820"/>
<dbReference type="GO" id="GO:0003700">
    <property type="term" value="F:DNA-binding transcription factor activity"/>
    <property type="evidence" value="ECO:0007669"/>
    <property type="project" value="InterPro"/>
</dbReference>
<comment type="caution">
    <text evidence="5">The sequence shown here is derived from an EMBL/GenBank/DDBJ whole genome shotgun (WGS) entry which is preliminary data.</text>
</comment>
<dbReference type="PATRIC" id="fig|1218508.4.peg.290"/>
<gene>
    <name evidence="5" type="ORF">JG29_02820</name>
</gene>
<keyword evidence="3" id="KW-0804">Transcription</keyword>
<accession>A0A0F4KZ52</accession>
<evidence type="ECO:0000259" key="4">
    <source>
        <dbReference type="PROSITE" id="PS50995"/>
    </source>
</evidence>
<dbReference type="Gene3D" id="1.10.10.10">
    <property type="entry name" value="Winged helix-like DNA-binding domain superfamily/Winged helix DNA-binding domain"/>
    <property type="match status" value="1"/>
</dbReference>
<dbReference type="RefSeq" id="WP_045922180.1">
    <property type="nucleotide sequence ID" value="NZ_JBHTHW010000004.1"/>
</dbReference>
<dbReference type="GO" id="GO:0003677">
    <property type="term" value="F:DNA binding"/>
    <property type="evidence" value="ECO:0007669"/>
    <property type="project" value="UniProtKB-KW"/>
</dbReference>
<dbReference type="AlphaFoldDB" id="A0A0F4KZ52"/>
<evidence type="ECO:0000313" key="6">
    <source>
        <dbReference type="Proteomes" id="UP000033695"/>
    </source>
</evidence>